<evidence type="ECO:0000313" key="9">
    <source>
        <dbReference type="EMBL" id="CEO58548.1"/>
    </source>
</evidence>
<dbReference type="InterPro" id="IPR013320">
    <property type="entry name" value="ConA-like_dom_sf"/>
</dbReference>
<dbReference type="STRING" id="104259.A0A0F7V9G4"/>
<keyword evidence="2" id="KW-0732">Signal</keyword>
<comment type="similarity">
    <text evidence="1 5">Belongs to the glycosyl hydrolase 32 family.</text>
</comment>
<dbReference type="Gene3D" id="2.60.120.560">
    <property type="entry name" value="Exo-inulinase, domain 1"/>
    <property type="match status" value="1"/>
</dbReference>
<dbReference type="Proteomes" id="UP000042958">
    <property type="component" value="Unassembled WGS sequence"/>
</dbReference>
<evidence type="ECO:0000313" key="10">
    <source>
        <dbReference type="Proteomes" id="UP000042958"/>
    </source>
</evidence>
<feature type="compositionally biased region" description="Polar residues" evidence="6">
    <location>
        <begin position="31"/>
        <end position="42"/>
    </location>
</feature>
<evidence type="ECO:0000256" key="3">
    <source>
        <dbReference type="ARBA" id="ARBA00022801"/>
    </source>
</evidence>
<accession>A0A0F7V9G4</accession>
<gene>
    <name evidence="9" type="ORF">PMG11_03262</name>
</gene>
<dbReference type="GO" id="GO:0004575">
    <property type="term" value="F:sucrose alpha-glucosidase activity"/>
    <property type="evidence" value="ECO:0007669"/>
    <property type="project" value="TreeGrafter"/>
</dbReference>
<dbReference type="PANTHER" id="PTHR42800">
    <property type="entry name" value="EXOINULINASE INUD (AFU_ORTHOLOGUE AFUA_5G00480)"/>
    <property type="match status" value="1"/>
</dbReference>
<evidence type="ECO:0000256" key="1">
    <source>
        <dbReference type="ARBA" id="ARBA00009902"/>
    </source>
</evidence>
<keyword evidence="3 5" id="KW-0378">Hydrolase</keyword>
<dbReference type="InterPro" id="IPR001362">
    <property type="entry name" value="Glyco_hydro_32"/>
</dbReference>
<dbReference type="SUPFAM" id="SSF75005">
    <property type="entry name" value="Arabinanase/levansucrase/invertase"/>
    <property type="match status" value="1"/>
</dbReference>
<feature type="domain" description="Glycosyl hydrolase family 32 N-terminal" evidence="7">
    <location>
        <begin position="47"/>
        <end position="395"/>
    </location>
</feature>
<evidence type="ECO:0000256" key="6">
    <source>
        <dbReference type="SAM" id="MobiDB-lite"/>
    </source>
</evidence>
<keyword evidence="4 5" id="KW-0326">Glycosidase</keyword>
<dbReference type="GO" id="GO:0005737">
    <property type="term" value="C:cytoplasm"/>
    <property type="evidence" value="ECO:0007669"/>
    <property type="project" value="TreeGrafter"/>
</dbReference>
<evidence type="ECO:0000256" key="2">
    <source>
        <dbReference type="ARBA" id="ARBA00022729"/>
    </source>
</evidence>
<name>A0A0F7V9G4_PENBI</name>
<evidence type="ECO:0000259" key="8">
    <source>
        <dbReference type="Pfam" id="PF08244"/>
    </source>
</evidence>
<dbReference type="InterPro" id="IPR013189">
    <property type="entry name" value="Glyco_hydro_32_C"/>
</dbReference>
<feature type="compositionally biased region" description="Low complexity" evidence="6">
    <location>
        <begin position="1"/>
        <end position="16"/>
    </location>
</feature>
<feature type="region of interest" description="Disordered" evidence="6">
    <location>
        <begin position="1"/>
        <end position="42"/>
    </location>
</feature>
<sequence>MSITSSSGETSDSPASYGSTGVTTPEGFKAETTSPSQASTRWRPSFHIMPPSGWINDPCAPGYDATTGKYYVSFQWNPNGPDWGDIAWGTATSHDLISWEIEDQPALSPDEVYDSKGVFTGCFFKAQDGTLNYIYTSVSALPIHYTIPHQRGSETLSIATSSDQGRTWHKSHKNPILPGEPSGLDVTGWRDPFCAPWPNMSKTLGLDPKESMFGIISGGIRDKTPTSFLYKIDPKDLSNWMYLGPLANFGLNYSPSRWSGDLGRNWEVTNFFSLNDENDSNSIYDFLIMGTEGCHEDGLEESMNSIGPSRECRGQLWMSGSLQKNESTGSASISYDFGGHLDHGCLYAANSFFDPRSQKHIVWGWVTEEDLCDDLRHQQGWSGMLSMPRELTLQTLHNVVSSLVSDLPSITSVRVESEGDGTSTIRTLTCQPYNPLIQHLRSSPGARFSPLGRSPLGTKGVESELLPEKLWSNHWELECSFNISKTCSQVGVSIGHSRGHENATVMIFEPQNETFKILRPSFSRPDSSLLVQSSPEVAPHTLFTMINQRSGEEYTETLDIRAWRDNSVLEVFVNGRTVISTRLYAAEKTFGIRFFAEDEALDVESFRASHKGSTELQFANLWDGIAI</sequence>
<dbReference type="Pfam" id="PF08244">
    <property type="entry name" value="Glyco_hydro_32C"/>
    <property type="match status" value="1"/>
</dbReference>
<evidence type="ECO:0000259" key="7">
    <source>
        <dbReference type="Pfam" id="PF00251"/>
    </source>
</evidence>
<dbReference type="Pfam" id="PF00251">
    <property type="entry name" value="Glyco_hydro_32N"/>
    <property type="match status" value="1"/>
</dbReference>
<feature type="domain" description="Glycosyl hydrolase family 32 C-terminal" evidence="8">
    <location>
        <begin position="470"/>
        <end position="608"/>
    </location>
</feature>
<dbReference type="SMART" id="SM00640">
    <property type="entry name" value="Glyco_32"/>
    <property type="match status" value="1"/>
</dbReference>
<dbReference type="InterPro" id="IPR023296">
    <property type="entry name" value="Glyco_hydro_beta-prop_sf"/>
</dbReference>
<proteinExistence type="inferred from homology"/>
<dbReference type="EMBL" id="CDHK01000003">
    <property type="protein sequence ID" value="CEO58548.1"/>
    <property type="molecule type" value="Genomic_DNA"/>
</dbReference>
<evidence type="ECO:0000256" key="5">
    <source>
        <dbReference type="RuleBase" id="RU362110"/>
    </source>
</evidence>
<dbReference type="SUPFAM" id="SSF49899">
    <property type="entry name" value="Concanavalin A-like lectins/glucanases"/>
    <property type="match status" value="1"/>
</dbReference>
<reference evidence="10" key="1">
    <citation type="journal article" date="2015" name="Genome Announc.">
        <title>Draft genome sequence of the fungus Penicillium brasilianum MG11.</title>
        <authorList>
            <person name="Horn F."/>
            <person name="Linde J."/>
            <person name="Mattern D.J."/>
            <person name="Walther G."/>
            <person name="Guthke R."/>
            <person name="Brakhage A.A."/>
            <person name="Valiante V."/>
        </authorList>
    </citation>
    <scope>NUCLEOTIDE SEQUENCE [LARGE SCALE GENOMIC DNA]</scope>
    <source>
        <strain evidence="10">MG11</strain>
    </source>
</reference>
<protein>
    <submittedName>
        <fullName evidence="9">Uncharacterized protein</fullName>
    </submittedName>
</protein>
<dbReference type="OrthoDB" id="202537at2759"/>
<dbReference type="AlphaFoldDB" id="A0A0F7V9G4"/>
<dbReference type="Gene3D" id="2.115.10.20">
    <property type="entry name" value="Glycosyl hydrolase domain, family 43"/>
    <property type="match status" value="1"/>
</dbReference>
<dbReference type="PANTHER" id="PTHR42800:SF3">
    <property type="entry name" value="GLYCOSYL HYDROLASE FAMILY 32 N-TERMINAL DOMAIN-CONTAINING PROTEIN"/>
    <property type="match status" value="1"/>
</dbReference>
<organism evidence="9 10">
    <name type="scientific">Penicillium brasilianum</name>
    <dbReference type="NCBI Taxonomy" id="104259"/>
    <lineage>
        <taxon>Eukaryota</taxon>
        <taxon>Fungi</taxon>
        <taxon>Dikarya</taxon>
        <taxon>Ascomycota</taxon>
        <taxon>Pezizomycotina</taxon>
        <taxon>Eurotiomycetes</taxon>
        <taxon>Eurotiomycetidae</taxon>
        <taxon>Eurotiales</taxon>
        <taxon>Aspergillaceae</taxon>
        <taxon>Penicillium</taxon>
    </lineage>
</organism>
<evidence type="ECO:0000256" key="4">
    <source>
        <dbReference type="ARBA" id="ARBA00023295"/>
    </source>
</evidence>
<dbReference type="GO" id="GO:0005987">
    <property type="term" value="P:sucrose catabolic process"/>
    <property type="evidence" value="ECO:0007669"/>
    <property type="project" value="TreeGrafter"/>
</dbReference>
<keyword evidence="10" id="KW-1185">Reference proteome</keyword>
<dbReference type="InterPro" id="IPR013148">
    <property type="entry name" value="Glyco_hydro_32_N"/>
</dbReference>
<dbReference type="CDD" id="cd18621">
    <property type="entry name" value="GH32_XdINV-like"/>
    <property type="match status" value="1"/>
</dbReference>